<sequence>MDCIESKLPTTFTHYKESITFASEERAQTIQMIAERISSIYAEFLTLNKHNPRDNTLVFKGFPEKFPSHENVMEFREALKQAIISKINKNHREIFLTTLKSPQGLLKKVILKLPSLNETPIDKFFPQNAGTTLEHDPFENTFAIRIDP</sequence>
<reference evidence="1" key="2">
    <citation type="submission" date="2014-09" db="EMBL/GenBank/DDBJ databases">
        <title>Criblamydia sequanensis harbors a mega-plasmid encoding arsenite resistance.</title>
        <authorList>
            <person name="Bertelli C."/>
            <person name="Goesmann A."/>
            <person name="Greub G."/>
        </authorList>
    </citation>
    <scope>NUCLEOTIDE SEQUENCE [LARGE SCALE GENOMIC DNA]</scope>
    <source>
        <strain evidence="1">CRIB-18</strain>
    </source>
</reference>
<name>A0A090D343_9BACT</name>
<gene>
    <name evidence="1" type="ORF">CSEC_2112</name>
</gene>
<protein>
    <submittedName>
        <fullName evidence="1">Uncharacterized protein</fullName>
    </submittedName>
</protein>
<comment type="caution">
    <text evidence="1">The sequence shown here is derived from an EMBL/GenBank/DDBJ whole genome shotgun (WGS) entry which is preliminary data.</text>
</comment>
<accession>A0A090D343</accession>
<dbReference type="Proteomes" id="UP000031552">
    <property type="component" value="Unassembled WGS sequence"/>
</dbReference>
<keyword evidence="2" id="KW-1185">Reference proteome</keyword>
<dbReference type="RefSeq" id="WP_041018462.1">
    <property type="nucleotide sequence ID" value="NZ_CCEJ010000010.1"/>
</dbReference>
<organism evidence="1 2">
    <name type="scientific">Candidatus Criblamydia sequanensis CRIB-18</name>
    <dbReference type="NCBI Taxonomy" id="1437425"/>
    <lineage>
        <taxon>Bacteria</taxon>
        <taxon>Pseudomonadati</taxon>
        <taxon>Chlamydiota</taxon>
        <taxon>Chlamydiia</taxon>
        <taxon>Parachlamydiales</taxon>
        <taxon>Candidatus Criblamydiaceae</taxon>
        <taxon>Candidatus Criblamydia</taxon>
    </lineage>
</organism>
<evidence type="ECO:0000313" key="2">
    <source>
        <dbReference type="Proteomes" id="UP000031552"/>
    </source>
</evidence>
<evidence type="ECO:0000313" key="1">
    <source>
        <dbReference type="EMBL" id="CDR34918.1"/>
    </source>
</evidence>
<proteinExistence type="predicted"/>
<reference evidence="1" key="1">
    <citation type="submission" date="2013-12" db="EMBL/GenBank/DDBJ databases">
        <authorList>
            <person name="Linke B."/>
        </authorList>
    </citation>
    <scope>NUCLEOTIDE SEQUENCE [LARGE SCALE GENOMIC DNA]</scope>
    <source>
        <strain evidence="1">CRIB-18</strain>
    </source>
</reference>
<dbReference type="AlphaFoldDB" id="A0A090D343"/>
<dbReference type="EMBL" id="CCEJ010000010">
    <property type="protein sequence ID" value="CDR34918.1"/>
    <property type="molecule type" value="Genomic_DNA"/>
</dbReference>